<sequence>MEDDEEDTPLPITANQIEIADTRRGNMPLIQTTPRFRNSGSVPNAVSPLRRSLHGAVGLGFLSAPSGSADDSQALLHNLIFFPGGDSGFAARVPSASEESGEEEQQDEGKGEEREEDRMSVEVQIGRKLREIGDHFQQEHMQLFMEYQRNRQPIWWRLATTLYDFLFPREFIGH</sequence>
<protein>
    <submittedName>
        <fullName evidence="1">Uncharacterized protein</fullName>
    </submittedName>
</protein>
<name>A0ACC5ZRR8_9TELE</name>
<dbReference type="Proteomes" id="UP000830395">
    <property type="component" value="Chromosome 30"/>
</dbReference>
<proteinExistence type="predicted"/>
<accession>A0ACC5ZRR8</accession>
<dbReference type="EMBL" id="CM041004">
    <property type="protein sequence ID" value="MCJ8749851.1"/>
    <property type="molecule type" value="Genomic_DNA"/>
</dbReference>
<reference evidence="1" key="1">
    <citation type="submission" date="2020-02" db="EMBL/GenBank/DDBJ databases">
        <title>Genome sequencing of the panga catfish, Pangasius djambal.</title>
        <authorList>
            <person name="Wen M."/>
            <person name="Zahm M."/>
            <person name="Roques C."/>
            <person name="Cabau C."/>
            <person name="Klopp C."/>
            <person name="Donnadieu C."/>
            <person name="Jouanno E."/>
            <person name="Avarre J.-C."/>
            <person name="Campet M."/>
            <person name="Ha T."/>
            <person name="Dugue R."/>
            <person name="Lampietro C."/>
            <person name="Louis A."/>
            <person name="Herpin A."/>
            <person name="Echchiki A."/>
            <person name="Berthelot C."/>
            <person name="Parey E."/>
            <person name="Roest-Crollius H."/>
            <person name="Braasch I."/>
            <person name="Postlethwait J.H."/>
            <person name="Bobe J."/>
            <person name="Montfort J."/>
            <person name="Bouchez O."/>
            <person name="Begum T."/>
            <person name="Schartl M."/>
            <person name="Gustiano R."/>
            <person name="Guiguen Y."/>
        </authorList>
    </citation>
    <scope>NUCLEOTIDE SEQUENCE</scope>
    <source>
        <strain evidence="1">Pdj_M5554</strain>
    </source>
</reference>
<comment type="caution">
    <text evidence="1">The sequence shown here is derived from an EMBL/GenBank/DDBJ whole genome shotgun (WGS) entry which is preliminary data.</text>
</comment>
<evidence type="ECO:0000313" key="1">
    <source>
        <dbReference type="EMBL" id="MCJ8749851.1"/>
    </source>
</evidence>
<organism evidence="1 2">
    <name type="scientific">Pangasius djambal</name>
    <dbReference type="NCBI Taxonomy" id="1691987"/>
    <lineage>
        <taxon>Eukaryota</taxon>
        <taxon>Metazoa</taxon>
        <taxon>Chordata</taxon>
        <taxon>Craniata</taxon>
        <taxon>Vertebrata</taxon>
        <taxon>Euteleostomi</taxon>
        <taxon>Actinopterygii</taxon>
        <taxon>Neopterygii</taxon>
        <taxon>Teleostei</taxon>
        <taxon>Ostariophysi</taxon>
        <taxon>Siluriformes</taxon>
        <taxon>Pangasiidae</taxon>
        <taxon>Pangasius</taxon>
    </lineage>
</organism>
<keyword evidence="2" id="KW-1185">Reference proteome</keyword>
<evidence type="ECO:0000313" key="2">
    <source>
        <dbReference type="Proteomes" id="UP000830395"/>
    </source>
</evidence>
<gene>
    <name evidence="1" type="ORF">PDJAM_G00192440</name>
</gene>